<protein>
    <submittedName>
        <fullName evidence="2">Uncharacterized protein</fullName>
    </submittedName>
</protein>
<evidence type="ECO:0000313" key="2">
    <source>
        <dbReference type="EMBL" id="KAF9513778.1"/>
    </source>
</evidence>
<accession>A0A9P6AXF1</accession>
<comment type="caution">
    <text evidence="2">The sequence shown here is derived from an EMBL/GenBank/DDBJ whole genome shotgun (WGS) entry which is preliminary data.</text>
</comment>
<evidence type="ECO:0000256" key="1">
    <source>
        <dbReference type="SAM" id="MobiDB-lite"/>
    </source>
</evidence>
<feature type="region of interest" description="Disordered" evidence="1">
    <location>
        <begin position="142"/>
        <end position="166"/>
    </location>
</feature>
<evidence type="ECO:0000313" key="3">
    <source>
        <dbReference type="Proteomes" id="UP000886523"/>
    </source>
</evidence>
<dbReference type="AlphaFoldDB" id="A0A9P6AXF1"/>
<dbReference type="EMBL" id="MU128968">
    <property type="protein sequence ID" value="KAF9513778.1"/>
    <property type="molecule type" value="Genomic_DNA"/>
</dbReference>
<dbReference type="Proteomes" id="UP000886523">
    <property type="component" value="Unassembled WGS sequence"/>
</dbReference>
<proteinExistence type="predicted"/>
<keyword evidence="3" id="KW-1185">Reference proteome</keyword>
<gene>
    <name evidence="2" type="ORF">BS47DRAFT_1343781</name>
</gene>
<organism evidence="2 3">
    <name type="scientific">Hydnum rufescens UP504</name>
    <dbReference type="NCBI Taxonomy" id="1448309"/>
    <lineage>
        <taxon>Eukaryota</taxon>
        <taxon>Fungi</taxon>
        <taxon>Dikarya</taxon>
        <taxon>Basidiomycota</taxon>
        <taxon>Agaricomycotina</taxon>
        <taxon>Agaricomycetes</taxon>
        <taxon>Cantharellales</taxon>
        <taxon>Hydnaceae</taxon>
        <taxon>Hydnum</taxon>
    </lineage>
</organism>
<sequence>MSYHKSTTALHKAVARMRASPEVQSAPLLKTGNCDLECPPVSDTYNNIGLSLGSLGNGEVDCTVLHTTATPDSVLSPGHSNETCALKCGINSNALSEDSSKVGDCDFKCTSEITSSSSNSVASVAASLDCDTSQHKFTEMELGEPGHTLSPHAPDSQSLRNPPAPRVFDTPPFSVYVRRSAIALGLHSPLRQSVVLPEMRDETAPACRPSSWSDSGDDELEELEDLKAFFDSPTASLSARKGRCDMA</sequence>
<reference evidence="2" key="1">
    <citation type="journal article" date="2020" name="Nat. Commun.">
        <title>Large-scale genome sequencing of mycorrhizal fungi provides insights into the early evolution of symbiotic traits.</title>
        <authorList>
            <person name="Miyauchi S."/>
            <person name="Kiss E."/>
            <person name="Kuo A."/>
            <person name="Drula E."/>
            <person name="Kohler A."/>
            <person name="Sanchez-Garcia M."/>
            <person name="Morin E."/>
            <person name="Andreopoulos B."/>
            <person name="Barry K.W."/>
            <person name="Bonito G."/>
            <person name="Buee M."/>
            <person name="Carver A."/>
            <person name="Chen C."/>
            <person name="Cichocki N."/>
            <person name="Clum A."/>
            <person name="Culley D."/>
            <person name="Crous P.W."/>
            <person name="Fauchery L."/>
            <person name="Girlanda M."/>
            <person name="Hayes R.D."/>
            <person name="Keri Z."/>
            <person name="LaButti K."/>
            <person name="Lipzen A."/>
            <person name="Lombard V."/>
            <person name="Magnuson J."/>
            <person name="Maillard F."/>
            <person name="Murat C."/>
            <person name="Nolan M."/>
            <person name="Ohm R.A."/>
            <person name="Pangilinan J."/>
            <person name="Pereira M.F."/>
            <person name="Perotto S."/>
            <person name="Peter M."/>
            <person name="Pfister S."/>
            <person name="Riley R."/>
            <person name="Sitrit Y."/>
            <person name="Stielow J.B."/>
            <person name="Szollosi G."/>
            <person name="Zifcakova L."/>
            <person name="Stursova M."/>
            <person name="Spatafora J.W."/>
            <person name="Tedersoo L."/>
            <person name="Vaario L.M."/>
            <person name="Yamada A."/>
            <person name="Yan M."/>
            <person name="Wang P."/>
            <person name="Xu J."/>
            <person name="Bruns T."/>
            <person name="Baldrian P."/>
            <person name="Vilgalys R."/>
            <person name="Dunand C."/>
            <person name="Henrissat B."/>
            <person name="Grigoriev I.V."/>
            <person name="Hibbett D."/>
            <person name="Nagy L.G."/>
            <person name="Martin F.M."/>
        </authorList>
    </citation>
    <scope>NUCLEOTIDE SEQUENCE</scope>
    <source>
        <strain evidence="2">UP504</strain>
    </source>
</reference>
<name>A0A9P6AXF1_9AGAM</name>